<name>A0ABX7NYM3_9BACT</name>
<dbReference type="PROSITE" id="PS51257">
    <property type="entry name" value="PROKAR_LIPOPROTEIN"/>
    <property type="match status" value="1"/>
</dbReference>
<keyword evidence="2" id="KW-1185">Reference proteome</keyword>
<accession>A0ABX7NYM3</accession>
<gene>
    <name evidence="1" type="ORF">JY651_02630</name>
</gene>
<protein>
    <recommendedName>
        <fullName evidence="3">Lipoprotein</fullName>
    </recommendedName>
</protein>
<evidence type="ECO:0008006" key="3">
    <source>
        <dbReference type="Google" id="ProtNLM"/>
    </source>
</evidence>
<evidence type="ECO:0000313" key="2">
    <source>
        <dbReference type="Proteomes" id="UP000662747"/>
    </source>
</evidence>
<organism evidence="1 2">
    <name type="scientific">Pyxidicoccus parkwayensis</name>
    <dbReference type="NCBI Taxonomy" id="2813578"/>
    <lineage>
        <taxon>Bacteria</taxon>
        <taxon>Pseudomonadati</taxon>
        <taxon>Myxococcota</taxon>
        <taxon>Myxococcia</taxon>
        <taxon>Myxococcales</taxon>
        <taxon>Cystobacterineae</taxon>
        <taxon>Myxococcaceae</taxon>
        <taxon>Pyxidicoccus</taxon>
    </lineage>
</organism>
<reference evidence="1 2" key="1">
    <citation type="submission" date="2021-02" db="EMBL/GenBank/DDBJ databases">
        <title>De Novo genome assembly of isolated myxobacteria.</title>
        <authorList>
            <person name="Stevens D.C."/>
        </authorList>
    </citation>
    <scope>NUCLEOTIDE SEQUENCE [LARGE SCALE GENOMIC DNA]</scope>
    <source>
        <strain evidence="2">SCPEA02</strain>
    </source>
</reference>
<dbReference type="Proteomes" id="UP000662747">
    <property type="component" value="Chromosome"/>
</dbReference>
<proteinExistence type="predicted"/>
<dbReference type="EMBL" id="CP071090">
    <property type="protein sequence ID" value="QSQ23900.1"/>
    <property type="molecule type" value="Genomic_DNA"/>
</dbReference>
<sequence>MHSRTLVLAAAWGLVACARHVPTSPATPAAPRSVRLLLDTPAQETETFEKRRDDLEIDTGEGERIPRIVTTGQTPLLKLEGARARLYGDARATLGISVDNFMLLEVLDAKGKVVRTAVVGFTEGVHLGKEQVDSLGRRAFSFEPGEVDLTDLLPESEPFQVRATALDYWGVGRVSDVYLVLAPDSRPGSDDDLRGQ</sequence>
<dbReference type="RefSeq" id="WP_206725471.1">
    <property type="nucleotide sequence ID" value="NZ_CP071090.1"/>
</dbReference>
<evidence type="ECO:0000313" key="1">
    <source>
        <dbReference type="EMBL" id="QSQ23900.1"/>
    </source>
</evidence>